<gene>
    <name evidence="1" type="ORF">VP01_4236g2</name>
</gene>
<sequence length="128" mass="14068">MSSAAATAKTRNAGYGLANGVLVPYRGVIIFSPSMHATLQNVIKRTFGTWKKGFQTLKNAVDYDLDTQCNLVFSLGVIHNFSIQHTGSNGNIFFDLQISWCYRGQWQGGCQGSNYPESATEKPPQQMA</sequence>
<dbReference type="VEuPathDB" id="FungiDB:VP01_4236g2"/>
<evidence type="ECO:0008006" key="3">
    <source>
        <dbReference type="Google" id="ProtNLM"/>
    </source>
</evidence>
<accession>A0A0L6UQH5</accession>
<name>A0A0L6UQH5_9BASI</name>
<evidence type="ECO:0000313" key="2">
    <source>
        <dbReference type="Proteomes" id="UP000037035"/>
    </source>
</evidence>
<organism evidence="1 2">
    <name type="scientific">Puccinia sorghi</name>
    <dbReference type="NCBI Taxonomy" id="27349"/>
    <lineage>
        <taxon>Eukaryota</taxon>
        <taxon>Fungi</taxon>
        <taxon>Dikarya</taxon>
        <taxon>Basidiomycota</taxon>
        <taxon>Pucciniomycotina</taxon>
        <taxon>Pucciniomycetes</taxon>
        <taxon>Pucciniales</taxon>
        <taxon>Pucciniaceae</taxon>
        <taxon>Puccinia</taxon>
    </lineage>
</organism>
<dbReference type="OrthoDB" id="1681765at2759"/>
<dbReference type="Proteomes" id="UP000037035">
    <property type="component" value="Unassembled WGS sequence"/>
</dbReference>
<keyword evidence="2" id="KW-1185">Reference proteome</keyword>
<dbReference type="EMBL" id="LAVV01009320">
    <property type="protein sequence ID" value="KNZ50788.1"/>
    <property type="molecule type" value="Genomic_DNA"/>
</dbReference>
<dbReference type="AlphaFoldDB" id="A0A0L6UQH5"/>
<comment type="caution">
    <text evidence="1">The sequence shown here is derived from an EMBL/GenBank/DDBJ whole genome shotgun (WGS) entry which is preliminary data.</text>
</comment>
<evidence type="ECO:0000313" key="1">
    <source>
        <dbReference type="EMBL" id="KNZ50788.1"/>
    </source>
</evidence>
<proteinExistence type="predicted"/>
<protein>
    <recommendedName>
        <fullName evidence="3">DDE Tnp4 domain-containing protein</fullName>
    </recommendedName>
</protein>
<reference evidence="1 2" key="1">
    <citation type="submission" date="2015-08" db="EMBL/GenBank/DDBJ databases">
        <title>Next Generation Sequencing and Analysis of the Genome of Puccinia sorghi L Schw, the Causal Agent of Maize Common Rust.</title>
        <authorList>
            <person name="Rochi L."/>
            <person name="Burguener G."/>
            <person name="Darino M."/>
            <person name="Turjanski A."/>
            <person name="Kreff E."/>
            <person name="Dieguez M.J."/>
            <person name="Sacco F."/>
        </authorList>
    </citation>
    <scope>NUCLEOTIDE SEQUENCE [LARGE SCALE GENOMIC DNA]</scope>
    <source>
        <strain evidence="1 2">RO10H11247</strain>
    </source>
</reference>